<dbReference type="Proteomes" id="UP000306719">
    <property type="component" value="Unassembled WGS sequence"/>
</dbReference>
<dbReference type="InterPro" id="IPR027417">
    <property type="entry name" value="P-loop_NTPase"/>
</dbReference>
<dbReference type="Pfam" id="PF00005">
    <property type="entry name" value="ABC_tran"/>
    <property type="match status" value="1"/>
</dbReference>
<dbReference type="GO" id="GO:0005524">
    <property type="term" value="F:ATP binding"/>
    <property type="evidence" value="ECO:0007669"/>
    <property type="project" value="UniProtKB-KW"/>
</dbReference>
<keyword evidence="6 7" id="KW-0472">Membrane</keyword>
<dbReference type="RefSeq" id="WP_138546894.1">
    <property type="nucleotide sequence ID" value="NZ_PNCJ01000057.1"/>
</dbReference>
<dbReference type="SMART" id="SM00382">
    <property type="entry name" value="AAA"/>
    <property type="match status" value="1"/>
</dbReference>
<dbReference type="PANTHER" id="PTHR43394">
    <property type="entry name" value="ATP-DEPENDENT PERMEASE MDL1, MITOCHONDRIAL"/>
    <property type="match status" value="1"/>
</dbReference>
<name>A0A5S3WQF9_9GAMM</name>
<feature type="domain" description="ABC transporter" evidence="8">
    <location>
        <begin position="334"/>
        <end position="526"/>
    </location>
</feature>
<dbReference type="InterPro" id="IPR039421">
    <property type="entry name" value="Type_1_exporter"/>
</dbReference>
<dbReference type="SUPFAM" id="SSF52540">
    <property type="entry name" value="P-loop containing nucleoside triphosphate hydrolases"/>
    <property type="match status" value="1"/>
</dbReference>
<comment type="caution">
    <text evidence="10">The sequence shown here is derived from an EMBL/GenBank/DDBJ whole genome shotgun (WGS) entry which is preliminary data.</text>
</comment>
<dbReference type="PROSITE" id="PS50893">
    <property type="entry name" value="ABC_TRANSPORTER_2"/>
    <property type="match status" value="1"/>
</dbReference>
<evidence type="ECO:0000256" key="5">
    <source>
        <dbReference type="ARBA" id="ARBA00022989"/>
    </source>
</evidence>
<dbReference type="InterPro" id="IPR036640">
    <property type="entry name" value="ABC1_TM_sf"/>
</dbReference>
<keyword evidence="3" id="KW-0547">Nucleotide-binding</keyword>
<feature type="domain" description="ABC transmembrane type-1" evidence="9">
    <location>
        <begin position="24"/>
        <end position="304"/>
    </location>
</feature>
<keyword evidence="4" id="KW-0067">ATP-binding</keyword>
<dbReference type="AlphaFoldDB" id="A0A5S3WQF9"/>
<dbReference type="Gene3D" id="3.40.50.300">
    <property type="entry name" value="P-loop containing nucleotide triphosphate hydrolases"/>
    <property type="match status" value="1"/>
</dbReference>
<evidence type="ECO:0000256" key="3">
    <source>
        <dbReference type="ARBA" id="ARBA00022741"/>
    </source>
</evidence>
<dbReference type="GO" id="GO:0140359">
    <property type="term" value="F:ABC-type transporter activity"/>
    <property type="evidence" value="ECO:0007669"/>
    <property type="project" value="InterPro"/>
</dbReference>
<feature type="transmembrane region" description="Helical" evidence="7">
    <location>
        <begin position="137"/>
        <end position="157"/>
    </location>
</feature>
<dbReference type="Pfam" id="PF00664">
    <property type="entry name" value="ABC_membrane"/>
    <property type="match status" value="1"/>
</dbReference>
<evidence type="ECO:0000256" key="6">
    <source>
        <dbReference type="ARBA" id="ARBA00023136"/>
    </source>
</evidence>
<dbReference type="InterPro" id="IPR003439">
    <property type="entry name" value="ABC_transporter-like_ATP-bd"/>
</dbReference>
<gene>
    <name evidence="10" type="ORF">CWB98_23035</name>
</gene>
<evidence type="ECO:0000256" key="7">
    <source>
        <dbReference type="SAM" id="Phobius"/>
    </source>
</evidence>
<dbReference type="Gene3D" id="1.20.1560.10">
    <property type="entry name" value="ABC transporter type 1, transmembrane domain"/>
    <property type="match status" value="1"/>
</dbReference>
<evidence type="ECO:0000313" key="11">
    <source>
        <dbReference type="Proteomes" id="UP000306719"/>
    </source>
</evidence>
<proteinExistence type="predicted"/>
<evidence type="ECO:0000256" key="2">
    <source>
        <dbReference type="ARBA" id="ARBA00022692"/>
    </source>
</evidence>
<reference evidence="11" key="2">
    <citation type="submission" date="2019-06" db="EMBL/GenBank/DDBJ databases">
        <title>Co-occurence of chitin degradation, pigmentation and bioactivity in marine Pseudoalteromonas.</title>
        <authorList>
            <person name="Sonnenschein E.C."/>
            <person name="Bech P.K."/>
        </authorList>
    </citation>
    <scope>NUCLEOTIDE SEQUENCE [LARGE SCALE GENOMIC DNA]</scope>
    <source>
        <strain evidence="11">S2599</strain>
    </source>
</reference>
<dbReference type="PANTHER" id="PTHR43394:SF1">
    <property type="entry name" value="ATP-BINDING CASSETTE SUB-FAMILY B MEMBER 10, MITOCHONDRIAL"/>
    <property type="match status" value="1"/>
</dbReference>
<keyword evidence="5 7" id="KW-1133">Transmembrane helix</keyword>
<dbReference type="PROSITE" id="PS50929">
    <property type="entry name" value="ABC_TM1F"/>
    <property type="match status" value="1"/>
</dbReference>
<dbReference type="CDD" id="cd07346">
    <property type="entry name" value="ABC_6TM_exporters"/>
    <property type="match status" value="1"/>
</dbReference>
<evidence type="ECO:0000256" key="1">
    <source>
        <dbReference type="ARBA" id="ARBA00004651"/>
    </source>
</evidence>
<evidence type="ECO:0008006" key="12">
    <source>
        <dbReference type="Google" id="ProtNLM"/>
    </source>
</evidence>
<sequence length="529" mass="58374">MPISKSNIKTAGQLLAPQKSRLALLLVLTAIQAVFFTVVDPLALKWLIDAINEGNQSFFMWLAIIVTSVATGGRLLIYWTTLTRQKIKNTLQEQLSVDLANSYYQHDCQEITHHGRGYYISRLYDEPKKLSEMIDTLVAFTTCVFICISGISVAIWISWEITLALAIILPCLYFLANRFSGKISDSTKQLQESEAQFKSILATVVDSYKHVRLFSLNKTAQSTIKSGLQASLDAQYKNTRYSALYQSISAVFLSYAELAVIIVAGFQVILGVITIGSLFALTRAFSLIINAVEQLSALVPRLATLDALLDRYNEFKSLATDADAHTQLANSDTICFNNVDFDFQAKPILKSTSLTVDKCDRVLISGPNGAGKSTLAHLLTGFYTPNQGEISKPAMSHISASLYPFGLLPGTVGDNIDRIIAQGGDRQKADELVAKLGILECLDKPFERLSEGQKKKCQIAICLLKTASVYLLDEPLANIDDASKGDILQIINDYTKNAALLMIMHEGNRFSHMFNRFLNIEGQGNVKLV</sequence>
<feature type="transmembrane region" description="Helical" evidence="7">
    <location>
        <begin position="59"/>
        <end position="79"/>
    </location>
</feature>
<evidence type="ECO:0000256" key="4">
    <source>
        <dbReference type="ARBA" id="ARBA00022840"/>
    </source>
</evidence>
<protein>
    <recommendedName>
        <fullName evidence="12">ABC transporter ATP-binding protein</fullName>
    </recommendedName>
</protein>
<dbReference type="SUPFAM" id="SSF90123">
    <property type="entry name" value="ABC transporter transmembrane region"/>
    <property type="match status" value="1"/>
</dbReference>
<keyword evidence="2 7" id="KW-0812">Transmembrane</keyword>
<evidence type="ECO:0000259" key="8">
    <source>
        <dbReference type="PROSITE" id="PS50893"/>
    </source>
</evidence>
<dbReference type="GO" id="GO:0005886">
    <property type="term" value="C:plasma membrane"/>
    <property type="evidence" value="ECO:0007669"/>
    <property type="project" value="UniProtKB-SubCell"/>
</dbReference>
<feature type="transmembrane region" description="Helical" evidence="7">
    <location>
        <begin position="163"/>
        <end position="180"/>
    </location>
</feature>
<evidence type="ECO:0000259" key="9">
    <source>
        <dbReference type="PROSITE" id="PS50929"/>
    </source>
</evidence>
<feature type="transmembrane region" description="Helical" evidence="7">
    <location>
        <begin position="21"/>
        <end position="39"/>
    </location>
</feature>
<organism evidence="10 11">
    <name type="scientific">Pseudoalteromonas rubra</name>
    <dbReference type="NCBI Taxonomy" id="43658"/>
    <lineage>
        <taxon>Bacteria</taxon>
        <taxon>Pseudomonadati</taxon>
        <taxon>Pseudomonadota</taxon>
        <taxon>Gammaproteobacteria</taxon>
        <taxon>Alteromonadales</taxon>
        <taxon>Pseudoalteromonadaceae</taxon>
        <taxon>Pseudoalteromonas</taxon>
    </lineage>
</organism>
<dbReference type="GO" id="GO:0016887">
    <property type="term" value="F:ATP hydrolysis activity"/>
    <property type="evidence" value="ECO:0007669"/>
    <property type="project" value="InterPro"/>
</dbReference>
<dbReference type="EMBL" id="PNCJ01000057">
    <property type="protein sequence ID" value="TMP30889.1"/>
    <property type="molecule type" value="Genomic_DNA"/>
</dbReference>
<dbReference type="InterPro" id="IPR003593">
    <property type="entry name" value="AAA+_ATPase"/>
</dbReference>
<reference evidence="10 11" key="1">
    <citation type="submission" date="2018-01" db="EMBL/GenBank/DDBJ databases">
        <authorList>
            <person name="Paulsen S."/>
            <person name="Gram L.K."/>
        </authorList>
    </citation>
    <scope>NUCLEOTIDE SEQUENCE [LARGE SCALE GENOMIC DNA]</scope>
    <source>
        <strain evidence="10 11">S2599</strain>
    </source>
</reference>
<feature type="transmembrane region" description="Helical" evidence="7">
    <location>
        <begin position="269"/>
        <end position="292"/>
    </location>
</feature>
<dbReference type="InterPro" id="IPR011527">
    <property type="entry name" value="ABC1_TM_dom"/>
</dbReference>
<evidence type="ECO:0000313" key="10">
    <source>
        <dbReference type="EMBL" id="TMP30889.1"/>
    </source>
</evidence>
<accession>A0A5S3WQF9</accession>
<comment type="subcellular location">
    <subcellularLocation>
        <location evidence="1">Cell membrane</location>
        <topology evidence="1">Multi-pass membrane protein</topology>
    </subcellularLocation>
</comment>
<dbReference type="OrthoDB" id="29385at2"/>